<sequence length="397" mass="43362">MDHSAMADMGGEGSGTSRLPANEAMNHGAMLGLGGDANLMLHGFVWPVYTDQTGPRGDDKLYVQSMGMATMTVPFEGGRFMARTMMSLEPLMRHDGYPNLFATGEIAYGEPIVDRQHPHDLFMELAARVDIDIAEETTVFLYGGPVGEPALGPSAFMHRSSARYNPEAPITHHWFDSTHITYGVATAGIAAKRFQLEASTFRGREPDEFRWNIEAPKFDSWSVRGSFAPAPAWLVQASYSEMKEPEAQHPGENEHRTTASIHYNSGNGLSAMGAFSAKKAVEDHDDHDLVDADAHDGTLTAWLGEVSWDIDTRHTVFGRVENVANGELFPDEFSPLHEEVFRVTKFQAGYAYRLPLGPVTLALGGTAAAFAKPNALDAVYGDNPVGYTVFARFSLGD</sequence>
<dbReference type="Proteomes" id="UP000309668">
    <property type="component" value="Unassembled WGS sequence"/>
</dbReference>
<dbReference type="EMBL" id="VCAO01000001">
    <property type="protein sequence ID" value="TMM50464.1"/>
    <property type="molecule type" value="Genomic_DNA"/>
</dbReference>
<keyword evidence="3" id="KW-1185">Reference proteome</keyword>
<comment type="caution">
    <text evidence="2">The sequence shown here is derived from an EMBL/GenBank/DDBJ whole genome shotgun (WGS) entry which is preliminary data.</text>
</comment>
<protein>
    <recommendedName>
        <fullName evidence="4">TonB-dependent receptor</fullName>
    </recommendedName>
</protein>
<gene>
    <name evidence="2" type="ORF">FEV51_01220</name>
</gene>
<evidence type="ECO:0000313" key="3">
    <source>
        <dbReference type="Proteomes" id="UP000309668"/>
    </source>
</evidence>
<accession>A0A5S3PAC1</accession>
<dbReference type="AlphaFoldDB" id="A0A5S3PAC1"/>
<reference evidence="2 3" key="1">
    <citation type="submission" date="2019-05" db="EMBL/GenBank/DDBJ databases">
        <title>Erythrobacter marisflavi sp. nov., isolated from isolated from water of an estuary environment.</title>
        <authorList>
            <person name="Yoon J.-H."/>
        </authorList>
    </citation>
    <scope>NUCLEOTIDE SEQUENCE [LARGE SCALE GENOMIC DNA]</scope>
    <source>
        <strain evidence="2 3">KEM-5</strain>
    </source>
</reference>
<feature type="region of interest" description="Disordered" evidence="1">
    <location>
        <begin position="1"/>
        <end position="21"/>
    </location>
</feature>
<evidence type="ECO:0008006" key="4">
    <source>
        <dbReference type="Google" id="ProtNLM"/>
    </source>
</evidence>
<evidence type="ECO:0000313" key="2">
    <source>
        <dbReference type="EMBL" id="TMM50464.1"/>
    </source>
</evidence>
<evidence type="ECO:0000256" key="1">
    <source>
        <dbReference type="SAM" id="MobiDB-lite"/>
    </source>
</evidence>
<dbReference type="OrthoDB" id="5490906at2"/>
<proteinExistence type="predicted"/>
<organism evidence="2 3">
    <name type="scientific">Qipengyuania marisflavi</name>
    <dbReference type="NCBI Taxonomy" id="2486356"/>
    <lineage>
        <taxon>Bacteria</taxon>
        <taxon>Pseudomonadati</taxon>
        <taxon>Pseudomonadota</taxon>
        <taxon>Alphaproteobacteria</taxon>
        <taxon>Sphingomonadales</taxon>
        <taxon>Erythrobacteraceae</taxon>
        <taxon>Qipengyuania</taxon>
    </lineage>
</organism>
<name>A0A5S3PAC1_9SPHN</name>